<dbReference type="Pfam" id="PF00155">
    <property type="entry name" value="Aminotran_1_2"/>
    <property type="match status" value="1"/>
</dbReference>
<dbReference type="PANTHER" id="PTHR13693:SF77">
    <property type="entry name" value="8-AMINO-7-OXONONANOATE SYNTHASE"/>
    <property type="match status" value="1"/>
</dbReference>
<evidence type="ECO:0000313" key="7">
    <source>
        <dbReference type="Proteomes" id="UP000053617"/>
    </source>
</evidence>
<dbReference type="GeneID" id="25291407"/>
<evidence type="ECO:0000313" key="6">
    <source>
        <dbReference type="EMBL" id="KIX08679.1"/>
    </source>
</evidence>
<dbReference type="InterPro" id="IPR015424">
    <property type="entry name" value="PyrdxlP-dep_Trfase"/>
</dbReference>
<dbReference type="InterPro" id="IPR004839">
    <property type="entry name" value="Aminotransferase_I/II_large"/>
</dbReference>
<dbReference type="OrthoDB" id="2382073at2759"/>
<dbReference type="GO" id="GO:0016740">
    <property type="term" value="F:transferase activity"/>
    <property type="evidence" value="ECO:0007669"/>
    <property type="project" value="UniProtKB-KW"/>
</dbReference>
<comment type="similarity">
    <text evidence="2">Belongs to the class-II pyridoxal-phosphate-dependent aminotransferase family. BioF subfamily.</text>
</comment>
<dbReference type="VEuPathDB" id="FungiDB:Z518_03336"/>
<evidence type="ECO:0000256" key="3">
    <source>
        <dbReference type="ARBA" id="ARBA00022679"/>
    </source>
</evidence>
<dbReference type="SUPFAM" id="SSF53383">
    <property type="entry name" value="PLP-dependent transferases"/>
    <property type="match status" value="1"/>
</dbReference>
<organism evidence="6 7">
    <name type="scientific">Rhinocladiella mackenziei CBS 650.93</name>
    <dbReference type="NCBI Taxonomy" id="1442369"/>
    <lineage>
        <taxon>Eukaryota</taxon>
        <taxon>Fungi</taxon>
        <taxon>Dikarya</taxon>
        <taxon>Ascomycota</taxon>
        <taxon>Pezizomycotina</taxon>
        <taxon>Eurotiomycetes</taxon>
        <taxon>Chaetothyriomycetidae</taxon>
        <taxon>Chaetothyriales</taxon>
        <taxon>Herpotrichiellaceae</taxon>
        <taxon>Rhinocladiella</taxon>
    </lineage>
</organism>
<name>A0A0D2IRQ8_9EURO</name>
<feature type="domain" description="Aminotransferase class I/classII large" evidence="5">
    <location>
        <begin position="55"/>
        <end position="424"/>
    </location>
</feature>
<proteinExistence type="inferred from homology"/>
<dbReference type="AlphaFoldDB" id="A0A0D2IRQ8"/>
<dbReference type="HOGENOM" id="CLU_015846_3_0_1"/>
<comment type="cofactor">
    <cofactor evidence="1">
        <name>pyridoxal 5'-phosphate</name>
        <dbReference type="ChEBI" id="CHEBI:597326"/>
    </cofactor>
</comment>
<keyword evidence="7" id="KW-1185">Reference proteome</keyword>
<protein>
    <recommendedName>
        <fullName evidence="5">Aminotransferase class I/classII large domain-containing protein</fullName>
    </recommendedName>
</protein>
<evidence type="ECO:0000256" key="1">
    <source>
        <dbReference type="ARBA" id="ARBA00001933"/>
    </source>
</evidence>
<dbReference type="Proteomes" id="UP000053617">
    <property type="component" value="Unassembled WGS sequence"/>
</dbReference>
<keyword evidence="3" id="KW-0808">Transferase</keyword>
<dbReference type="InterPro" id="IPR015422">
    <property type="entry name" value="PyrdxlP-dep_Trfase_small"/>
</dbReference>
<dbReference type="STRING" id="1442369.A0A0D2IRQ8"/>
<dbReference type="EMBL" id="KN847476">
    <property type="protein sequence ID" value="KIX08679.1"/>
    <property type="molecule type" value="Genomic_DNA"/>
</dbReference>
<reference evidence="6 7" key="1">
    <citation type="submission" date="2015-01" db="EMBL/GenBank/DDBJ databases">
        <title>The Genome Sequence of Rhinocladiella mackenzie CBS 650.93.</title>
        <authorList>
            <consortium name="The Broad Institute Genomics Platform"/>
            <person name="Cuomo C."/>
            <person name="de Hoog S."/>
            <person name="Gorbushina A."/>
            <person name="Stielow B."/>
            <person name="Teixiera M."/>
            <person name="Abouelleil A."/>
            <person name="Chapman S.B."/>
            <person name="Priest M."/>
            <person name="Young S.K."/>
            <person name="Wortman J."/>
            <person name="Nusbaum C."/>
            <person name="Birren B."/>
        </authorList>
    </citation>
    <scope>NUCLEOTIDE SEQUENCE [LARGE SCALE GENOMIC DNA]</scope>
    <source>
        <strain evidence="6 7">CBS 650.93</strain>
    </source>
</reference>
<dbReference type="InterPro" id="IPR050087">
    <property type="entry name" value="AON_synthase_class-II"/>
</dbReference>
<dbReference type="Gene3D" id="3.40.640.10">
    <property type="entry name" value="Type I PLP-dependent aspartate aminotransferase-like (Major domain)"/>
    <property type="match status" value="1"/>
</dbReference>
<dbReference type="GO" id="GO:0009102">
    <property type="term" value="P:biotin biosynthetic process"/>
    <property type="evidence" value="ECO:0007669"/>
    <property type="project" value="TreeGrafter"/>
</dbReference>
<evidence type="ECO:0000259" key="5">
    <source>
        <dbReference type="Pfam" id="PF00155"/>
    </source>
</evidence>
<dbReference type="InterPro" id="IPR015421">
    <property type="entry name" value="PyrdxlP-dep_Trfase_major"/>
</dbReference>
<dbReference type="GO" id="GO:0030170">
    <property type="term" value="F:pyridoxal phosphate binding"/>
    <property type="evidence" value="ECO:0007669"/>
    <property type="project" value="InterPro"/>
</dbReference>
<evidence type="ECO:0000256" key="4">
    <source>
        <dbReference type="ARBA" id="ARBA00022898"/>
    </source>
</evidence>
<keyword evidence="4" id="KW-0663">Pyridoxal phosphate</keyword>
<accession>A0A0D2IRQ8</accession>
<dbReference type="PANTHER" id="PTHR13693">
    <property type="entry name" value="CLASS II AMINOTRANSFERASE/8-AMINO-7-OXONONANOATE SYNTHASE"/>
    <property type="match status" value="1"/>
</dbReference>
<gene>
    <name evidence="6" type="ORF">Z518_03336</name>
</gene>
<dbReference type="Gene3D" id="3.90.1150.10">
    <property type="entry name" value="Aspartate Aminotransferase, domain 1"/>
    <property type="match status" value="1"/>
</dbReference>
<sequence length="457" mass="50758">MYYAIFLKSWLQEQTPRASSMNTAPAFYRRLEQSLDVARKENGLMTIKPRWDDSVVDLTTSDFLSLNRTGRIREEFTRELARHDEFQLSASGSRVQYGNYDYLLETERMVAEFHGAETAWIAHSGFNANVGVLEAIPLPGDVIVYDELSHASTNLGMKLSVAAKRIPFKHNSVDSLREVLVELKNGDGGAAFVSGMQSVLIAVESIYSMEGDICPLVEFVELAKEMFPAGNAQFIIDEAHSNGVIGPRGGGLVQMLGLEKEIAIRVHVCSVILCNKTVRAALIHNSKTLTYSGAPSFPMVASIRSGYQLLISGATEQAQSAIQDIVKYFFQTITSDPICEEAMDEGLLTLPLVEDWEQRTVHSHIVPIKTRPRHEQYLAFHLGMMKMNAYSISYPVVPKGGSRVRVVLHAHNTKEQIEHLVSGISSWAGEMLELEREKDGLPRAARQVFALQTSLAV</sequence>
<evidence type="ECO:0000256" key="2">
    <source>
        <dbReference type="ARBA" id="ARBA00010008"/>
    </source>
</evidence>
<dbReference type="RefSeq" id="XP_013275815.1">
    <property type="nucleotide sequence ID" value="XM_013420361.1"/>
</dbReference>